<evidence type="ECO:0000313" key="3">
    <source>
        <dbReference type="Proteomes" id="UP000603141"/>
    </source>
</evidence>
<dbReference type="RefSeq" id="WP_200271685.1">
    <property type="nucleotide sequence ID" value="NZ_JAENIJ010000022.1"/>
</dbReference>
<protein>
    <submittedName>
        <fullName evidence="2">Uncharacterized protein</fullName>
    </submittedName>
</protein>
<sequence>MTRTRYFFAKIAQNFGIHRRNIRMTDAASEMHLLREAEAHLGEIIWDRVENIEALSVEYWNLRKLIKEREALVEELKQRESHLSLAHEERSTLLSSTANPQEALIQQRQAIVSQMEKLTIRRDEIVQQARDVRRTYDGLNLKLEVLTRDNGAAEEIHSVKTRLAALKANFAALKTERVRVANEIDAGEAKIDALNEEYQETSKGIRSQASQASQQIGETNRGISSLRSELASIDTQMNHLYTEIGRYVSRNVEADPACAQAAKPKNGLIQVMKALRHSILLNHQLSGMN</sequence>
<dbReference type="Proteomes" id="UP000603141">
    <property type="component" value="Unassembled WGS sequence"/>
</dbReference>
<proteinExistence type="predicted"/>
<keyword evidence="3" id="KW-1185">Reference proteome</keyword>
<comment type="caution">
    <text evidence="2">The sequence shown here is derived from an EMBL/GenBank/DDBJ whole genome shotgun (WGS) entry which is preliminary data.</text>
</comment>
<dbReference type="Gene3D" id="1.10.287.1490">
    <property type="match status" value="1"/>
</dbReference>
<gene>
    <name evidence="2" type="ORF">JIN85_13755</name>
</gene>
<evidence type="ECO:0000313" key="2">
    <source>
        <dbReference type="EMBL" id="MBK1883487.1"/>
    </source>
</evidence>
<reference evidence="2" key="1">
    <citation type="submission" date="2021-01" db="EMBL/GenBank/DDBJ databases">
        <title>Modified the classification status of verrucomicrobia.</title>
        <authorList>
            <person name="Feng X."/>
        </authorList>
    </citation>
    <scope>NUCLEOTIDE SEQUENCE</scope>
    <source>
        <strain evidence="2">KCTC 22041</strain>
    </source>
</reference>
<feature type="coiled-coil region" evidence="1">
    <location>
        <begin position="156"/>
        <end position="197"/>
    </location>
</feature>
<organism evidence="2 3">
    <name type="scientific">Luteolibacter pohnpeiensis</name>
    <dbReference type="NCBI Taxonomy" id="454153"/>
    <lineage>
        <taxon>Bacteria</taxon>
        <taxon>Pseudomonadati</taxon>
        <taxon>Verrucomicrobiota</taxon>
        <taxon>Verrucomicrobiia</taxon>
        <taxon>Verrucomicrobiales</taxon>
        <taxon>Verrucomicrobiaceae</taxon>
        <taxon>Luteolibacter</taxon>
    </lineage>
</organism>
<name>A0A934S777_9BACT</name>
<dbReference type="AlphaFoldDB" id="A0A934S777"/>
<evidence type="ECO:0000256" key="1">
    <source>
        <dbReference type="SAM" id="Coils"/>
    </source>
</evidence>
<dbReference type="EMBL" id="JAENIJ010000022">
    <property type="protein sequence ID" value="MBK1883487.1"/>
    <property type="molecule type" value="Genomic_DNA"/>
</dbReference>
<keyword evidence="1" id="KW-0175">Coiled coil</keyword>
<accession>A0A934S777</accession>